<keyword evidence="5" id="KW-0802">TPR repeat</keyword>
<dbReference type="Gene3D" id="2.30.130.40">
    <property type="entry name" value="LON domain-like"/>
    <property type="match status" value="1"/>
</dbReference>
<keyword evidence="1" id="KW-0479">Metal-binding</keyword>
<dbReference type="SUPFAM" id="SSF48452">
    <property type="entry name" value="TPR-like"/>
    <property type="match status" value="1"/>
</dbReference>
<dbReference type="PROSITE" id="PS50089">
    <property type="entry name" value="ZF_RING_2"/>
    <property type="match status" value="1"/>
</dbReference>
<reference evidence="10" key="1">
    <citation type="journal article" date="2023" name="Science">
        <title>Genome structures resolve the early diversification of teleost fishes.</title>
        <authorList>
            <person name="Parey E."/>
            <person name="Louis A."/>
            <person name="Montfort J."/>
            <person name="Bouchez O."/>
            <person name="Roques C."/>
            <person name="Iampietro C."/>
            <person name="Lluch J."/>
            <person name="Castinel A."/>
            <person name="Donnadieu C."/>
            <person name="Desvignes T."/>
            <person name="Floi Bucao C."/>
            <person name="Jouanno E."/>
            <person name="Wen M."/>
            <person name="Mejri S."/>
            <person name="Dirks R."/>
            <person name="Jansen H."/>
            <person name="Henkel C."/>
            <person name="Chen W.J."/>
            <person name="Zahm M."/>
            <person name="Cabau C."/>
            <person name="Klopp C."/>
            <person name="Thompson A.W."/>
            <person name="Robinson-Rechavi M."/>
            <person name="Braasch I."/>
            <person name="Lecointre G."/>
            <person name="Bobe J."/>
            <person name="Postlethwait J.H."/>
            <person name="Berthelot C."/>
            <person name="Roest Crollius H."/>
            <person name="Guiguen Y."/>
        </authorList>
    </citation>
    <scope>NUCLEOTIDE SEQUENCE</scope>
    <source>
        <strain evidence="10">Concon-B</strain>
    </source>
</reference>
<dbReference type="GO" id="GO:0061630">
    <property type="term" value="F:ubiquitin protein ligase activity"/>
    <property type="evidence" value="ECO:0007669"/>
    <property type="project" value="TreeGrafter"/>
</dbReference>
<evidence type="ECO:0000256" key="3">
    <source>
        <dbReference type="ARBA" id="ARBA00022833"/>
    </source>
</evidence>
<comment type="caution">
    <text evidence="10">The sequence shown here is derived from an EMBL/GenBank/DDBJ whole genome shotgun (WGS) entry which is preliminary data.</text>
</comment>
<dbReference type="AlphaFoldDB" id="A0A9Q1DPQ8"/>
<dbReference type="PROSITE" id="PS00518">
    <property type="entry name" value="ZF_RING_1"/>
    <property type="match status" value="1"/>
</dbReference>
<dbReference type="InterPro" id="IPR003111">
    <property type="entry name" value="Lon_prtase_N"/>
</dbReference>
<dbReference type="SUPFAM" id="SSF88697">
    <property type="entry name" value="PUA domain-like"/>
    <property type="match status" value="1"/>
</dbReference>
<evidence type="ECO:0000259" key="8">
    <source>
        <dbReference type="PROSITE" id="PS51269"/>
    </source>
</evidence>
<dbReference type="Gene3D" id="3.30.40.10">
    <property type="entry name" value="Zinc/RING finger domain, C3HC4 (zinc finger)"/>
    <property type="match status" value="1"/>
</dbReference>
<dbReference type="InterPro" id="IPR001841">
    <property type="entry name" value="Znf_RING"/>
</dbReference>
<feature type="domain" description="RING-type" evidence="7">
    <location>
        <begin position="447"/>
        <end position="485"/>
    </location>
</feature>
<dbReference type="OrthoDB" id="264917at2759"/>
<evidence type="ECO:0000259" key="7">
    <source>
        <dbReference type="PROSITE" id="PS50089"/>
    </source>
</evidence>
<evidence type="ECO:0000259" key="9">
    <source>
        <dbReference type="PROSITE" id="PS51787"/>
    </source>
</evidence>
<protein>
    <recommendedName>
        <fullName evidence="12">LON peptidase N-terminal domain and RING finger protein 3</fullName>
    </recommendedName>
</protein>
<dbReference type="InterPro" id="IPR013083">
    <property type="entry name" value="Znf_RING/FYVE/PHD"/>
</dbReference>
<evidence type="ECO:0000256" key="6">
    <source>
        <dbReference type="SAM" id="MobiDB-lite"/>
    </source>
</evidence>
<feature type="region of interest" description="Disordered" evidence="6">
    <location>
        <begin position="332"/>
        <end position="360"/>
    </location>
</feature>
<keyword evidence="3" id="KW-0862">Zinc</keyword>
<dbReference type="PROSITE" id="PS51787">
    <property type="entry name" value="LON_N"/>
    <property type="match status" value="1"/>
</dbReference>
<dbReference type="CDD" id="cd16514">
    <property type="entry name" value="RING-HC_LONFs_rpt2"/>
    <property type="match status" value="1"/>
</dbReference>
<dbReference type="InterPro" id="IPR017920">
    <property type="entry name" value="COMM"/>
</dbReference>
<dbReference type="PANTHER" id="PTHR23327:SF41">
    <property type="entry name" value="LON PEPTIDASE N-TERMINAL DOMAIN AND RING FINGER PROTEIN 3"/>
    <property type="match status" value="1"/>
</dbReference>
<dbReference type="PROSITE" id="PS50005">
    <property type="entry name" value="TPR"/>
    <property type="match status" value="1"/>
</dbReference>
<feature type="compositionally biased region" description="Basic and acidic residues" evidence="6">
    <location>
        <begin position="342"/>
        <end position="354"/>
    </location>
</feature>
<evidence type="ECO:0008006" key="12">
    <source>
        <dbReference type="Google" id="ProtNLM"/>
    </source>
</evidence>
<feature type="domain" description="COMM" evidence="8">
    <location>
        <begin position="134"/>
        <end position="198"/>
    </location>
</feature>
<dbReference type="SMART" id="SM00028">
    <property type="entry name" value="TPR"/>
    <property type="match status" value="3"/>
</dbReference>
<keyword evidence="2 4" id="KW-0863">Zinc-finger</keyword>
<dbReference type="SUPFAM" id="SSF57850">
    <property type="entry name" value="RING/U-box"/>
    <property type="match status" value="1"/>
</dbReference>
<dbReference type="Pfam" id="PF07258">
    <property type="entry name" value="COMM_domain"/>
    <property type="match status" value="1"/>
</dbReference>
<dbReference type="GO" id="GO:0005737">
    <property type="term" value="C:cytoplasm"/>
    <property type="evidence" value="ECO:0007669"/>
    <property type="project" value="UniProtKB-ARBA"/>
</dbReference>
<evidence type="ECO:0000256" key="5">
    <source>
        <dbReference type="PROSITE-ProRule" id="PRU00339"/>
    </source>
</evidence>
<dbReference type="Gene3D" id="1.25.40.10">
    <property type="entry name" value="Tetratricopeptide repeat domain"/>
    <property type="match status" value="1"/>
</dbReference>
<sequence>MADRTSFLGGRIPVEIEIMAKHLKDLDKDFFRKILKVVVNAVEGKDCRDSMKSLADNGTLSEEQLSHIIAGIYGLLKEALRLPTSSLKQEVFKEDLRELRISEEFIADFASVVFGNRRACLDAAATEQGPRLPTVKDVRWRVDVAISTSSLARALQPSILMQMKLTDGSSHRFEVPVSKFQELLQLRHEGNALYAENKLEIALEKYNEGIAIDPRDHLLFFDRSLINSSLKNNEAALTDAEMACKLQPYWLKGRLRKAQALTALRKTEEALTEYLFCITLDPENKLANLDAQRLLSDIFDPLPDQVQERLPDYMPLLSSRTRIKGNLTTTFSSNCSTSSPELYKENRTNDDSLHGKSMSLSGKETASTDFNSACCGDKCEKGHVCGVFRQSAINRSQLTKRKPVWEEEGNAGSDGSPCKRFKSEVKVETTSWCPVARELIDASDLECSLCMRLFYEPVTTPCGHSFCLKCLERCLDHNAKCPLCKEDLSEYLAQRQYSKTILMENLIAKYLPEELAERRINNDEEIAELSNLNKNVPIFVCTMAFPTVPCPLHIFEPCYRLMVRRCMETGTNQFGMCLSDSVNGFSNYGCILEIRSVEFFADGRSVVDTIGRRRFKVIQHRKLDGYNTADIEYLEDKKVGGPEEVELRTLHNRVYDQALSWLNSLKAQQKDRIIGHFGPMPEKDLDPQISPNGPSWCWWLLAVMPLEGRAQLPFLALTSLKDRLSGIRRVLIFMSRCRSR</sequence>
<dbReference type="Pfam" id="PF13923">
    <property type="entry name" value="zf-C3HC4_2"/>
    <property type="match status" value="1"/>
</dbReference>
<evidence type="ECO:0000256" key="4">
    <source>
        <dbReference type="PROSITE-ProRule" id="PRU00175"/>
    </source>
</evidence>
<organism evidence="10 11">
    <name type="scientific">Conger conger</name>
    <name type="common">Conger eel</name>
    <name type="synonym">Muraena conger</name>
    <dbReference type="NCBI Taxonomy" id="82655"/>
    <lineage>
        <taxon>Eukaryota</taxon>
        <taxon>Metazoa</taxon>
        <taxon>Chordata</taxon>
        <taxon>Craniata</taxon>
        <taxon>Vertebrata</taxon>
        <taxon>Euteleostomi</taxon>
        <taxon>Actinopterygii</taxon>
        <taxon>Neopterygii</taxon>
        <taxon>Teleostei</taxon>
        <taxon>Anguilliformes</taxon>
        <taxon>Congridae</taxon>
        <taxon>Conger</taxon>
    </lineage>
</organism>
<keyword evidence="11" id="KW-1185">Reference proteome</keyword>
<dbReference type="InterPro" id="IPR046336">
    <property type="entry name" value="Lon_prtase_N_sf"/>
</dbReference>
<dbReference type="PROSITE" id="PS51269">
    <property type="entry name" value="COMM"/>
    <property type="match status" value="1"/>
</dbReference>
<evidence type="ECO:0000256" key="2">
    <source>
        <dbReference type="ARBA" id="ARBA00022771"/>
    </source>
</evidence>
<dbReference type="Pfam" id="PF21672">
    <property type="entry name" value="COMM_HN"/>
    <property type="match status" value="1"/>
</dbReference>
<dbReference type="Proteomes" id="UP001152803">
    <property type="component" value="Unassembled WGS sequence"/>
</dbReference>
<feature type="domain" description="Lon N-terminal" evidence="9">
    <location>
        <begin position="526"/>
        <end position="735"/>
    </location>
</feature>
<dbReference type="InterPro" id="IPR011990">
    <property type="entry name" value="TPR-like_helical_dom_sf"/>
</dbReference>
<dbReference type="GO" id="GO:0008270">
    <property type="term" value="F:zinc ion binding"/>
    <property type="evidence" value="ECO:0007669"/>
    <property type="project" value="UniProtKB-KW"/>
</dbReference>
<feature type="repeat" description="TPR" evidence="5">
    <location>
        <begin position="183"/>
        <end position="216"/>
    </location>
</feature>
<dbReference type="Pfam" id="PF02190">
    <property type="entry name" value="LON_substr_bdg"/>
    <property type="match status" value="1"/>
</dbReference>
<evidence type="ECO:0000313" key="11">
    <source>
        <dbReference type="Proteomes" id="UP001152803"/>
    </source>
</evidence>
<dbReference type="SMART" id="SM00464">
    <property type="entry name" value="LON"/>
    <property type="match status" value="1"/>
</dbReference>
<name>A0A9Q1DPQ8_CONCO</name>
<dbReference type="InterPro" id="IPR017907">
    <property type="entry name" value="Znf_RING_CS"/>
</dbReference>
<dbReference type="PANTHER" id="PTHR23327">
    <property type="entry name" value="RING FINGER PROTEIN 127"/>
    <property type="match status" value="1"/>
</dbReference>
<evidence type="ECO:0000313" key="10">
    <source>
        <dbReference type="EMBL" id="KAJ8276432.1"/>
    </source>
</evidence>
<dbReference type="InterPro" id="IPR019734">
    <property type="entry name" value="TPR_rpt"/>
</dbReference>
<dbReference type="InterPro" id="IPR015947">
    <property type="entry name" value="PUA-like_sf"/>
</dbReference>
<evidence type="ECO:0000256" key="1">
    <source>
        <dbReference type="ARBA" id="ARBA00022723"/>
    </source>
</evidence>
<gene>
    <name evidence="10" type="ORF">COCON_G00081840</name>
</gene>
<dbReference type="EMBL" id="JAFJMO010000005">
    <property type="protein sequence ID" value="KAJ8276432.1"/>
    <property type="molecule type" value="Genomic_DNA"/>
</dbReference>
<accession>A0A9Q1DPQ8</accession>
<proteinExistence type="predicted"/>
<dbReference type="SMART" id="SM00184">
    <property type="entry name" value="RING"/>
    <property type="match status" value="1"/>
</dbReference>